<dbReference type="GO" id="GO:0001510">
    <property type="term" value="P:RNA methylation"/>
    <property type="evidence" value="ECO:0007669"/>
    <property type="project" value="InterPro"/>
</dbReference>
<organism evidence="2">
    <name type="scientific">Trypanosoma congolense (strain IL3000)</name>
    <dbReference type="NCBI Taxonomy" id="1068625"/>
    <lineage>
        <taxon>Eukaryota</taxon>
        <taxon>Discoba</taxon>
        <taxon>Euglenozoa</taxon>
        <taxon>Kinetoplastea</taxon>
        <taxon>Metakinetoplastina</taxon>
        <taxon>Trypanosomatida</taxon>
        <taxon>Trypanosomatidae</taxon>
        <taxon>Trypanosoma</taxon>
        <taxon>Nannomonas</taxon>
    </lineage>
</organism>
<dbReference type="AlphaFoldDB" id="G0V3B0"/>
<proteinExistence type="predicted"/>
<dbReference type="Gene3D" id="3.40.50.150">
    <property type="entry name" value="Vaccinia Virus protein VP39"/>
    <property type="match status" value="1"/>
</dbReference>
<dbReference type="SUPFAM" id="SSF53335">
    <property type="entry name" value="S-adenosyl-L-methionine-dependent methyltransferases"/>
    <property type="match status" value="1"/>
</dbReference>
<dbReference type="InterPro" id="IPR029063">
    <property type="entry name" value="SAM-dependent_MTases_sf"/>
</dbReference>
<dbReference type="VEuPathDB" id="TriTrypDB:TcIL3000.11.16450"/>
<feature type="region of interest" description="Disordered" evidence="1">
    <location>
        <begin position="1029"/>
        <end position="1048"/>
    </location>
</feature>
<protein>
    <submittedName>
        <fullName evidence="2">Uncharacterized protein TCIL3000_11_16450</fullName>
    </submittedName>
</protein>
<dbReference type="PANTHER" id="PTHR22808:SF30">
    <property type="entry name" value="SAM-DEPENDENT MTASE RSMB_NOP-TYPE DOMAIN-CONTAINING PROTEIN"/>
    <property type="match status" value="1"/>
</dbReference>
<reference evidence="2" key="1">
    <citation type="journal article" date="2012" name="Proc. Natl. Acad. Sci. U.S.A.">
        <title>Antigenic diversity is generated by distinct evolutionary mechanisms in African trypanosome species.</title>
        <authorList>
            <person name="Jackson A.P."/>
            <person name="Berry A."/>
            <person name="Aslett M."/>
            <person name="Allison H.C."/>
            <person name="Burton P."/>
            <person name="Vavrova-Anderson J."/>
            <person name="Brown R."/>
            <person name="Browne H."/>
            <person name="Corton N."/>
            <person name="Hauser H."/>
            <person name="Gamble J."/>
            <person name="Gilderthorp R."/>
            <person name="Marcello L."/>
            <person name="McQuillan J."/>
            <person name="Otto T.D."/>
            <person name="Quail M.A."/>
            <person name="Sanders M.J."/>
            <person name="van Tonder A."/>
            <person name="Ginger M.L."/>
            <person name="Field M.C."/>
            <person name="Barry J.D."/>
            <person name="Hertz-Fowler C."/>
            <person name="Berriman M."/>
        </authorList>
    </citation>
    <scope>NUCLEOTIDE SEQUENCE</scope>
    <source>
        <strain evidence="2">IL3000</strain>
    </source>
</reference>
<sequence>MLRLFGMFLRRSNGRRVPRAIDEMPGAPLRHGWGAIGRMTPSDHRELLEGEWTHAQPVRLIPDPMDRDAGGFVDGVSFANDEEAEAFLMQEDKDDNAECAVPSVQLARNFFEQLAVSADEDVDAENIMDSAVVSNEERGNELRGAHQRFFSEYYQRQGLIAAGEEQRLIDAVTRPPDMLLLINGAQPFVRLAVRWQLLQHAEQACRLNCSPVFTQHPFNPLLFKASVVPAQNNGDLTALPPPPNVAVLPAGVSRCTLNGGGESNLELGREIQGKTSDESKHFIALPEGDETCSPLTDKNVPLVAEVAPLSVGHMYWLQRQVAADTLIDIDTLGLLIPLALGVADDLCGTRIILDMSSRCRHVSGRQYVNDIAAYSVPCEDEDGDGPRYVIFSLAPPSATIDGSAQECTGRATRSRDCCTQATLEDILAADDIVEGNVKARRTGVQPEASYHAGAESRVVLRVPTHNAWEPLRAACDYVLCCPDTTGDGCRPRLALGVGDAEDAERNAAVNHFIFTCSHVNKLFPYQRSELTQALQYARREGGRVVYATLSLNPLENEAVVASVLTELSRHDAECVYRPVSLTFQSQNRAQKSDEAINLEALLASLVADGRPGLMRWVALQGGQPEQECSYCDEDIVADIARCSWRADPLRTSGDICYICVIEVRLKDARVSLPPPLLGQELHTPESGAVRLSSADFFSWCDLDRLHKRWGLILMPTMDEGENSGRKGCVACTVAVVDAVSSLRRQNGDSGAYGVLRYGIQVDECCAARRRHNDCGDDVLVRVSLSGTLLALALSDCVREGLRASRVVCLPVIAMLELLRTGSLTSTRLHELSSEERKPVAMLDEMSRLLAGGECTVFLTVAVPEPFTTTGLNEVTLHQSVGSELHKLVLVGSARLSCAANSNGPCVIFALKAETPDEHSVLLERVVAISDALRYLLRQLGFPESVWSPTESGCVAPPVLAGDDYEVEGRVHSSVSSPLTQRARAGRGAVHDWGTVAGNERNFSRNKTVGRTRRVGKALNSIGIASDGTLPNDWVRDTQHQRRTKPRYH</sequence>
<dbReference type="PANTHER" id="PTHR22808">
    <property type="entry name" value="NCL1 YEAST -RELATED NOL1/NOP2/FMU SUN DOMAIN-CONTAINING"/>
    <property type="match status" value="1"/>
</dbReference>
<gene>
    <name evidence="2" type="ORF">TCIL3000_11_16450</name>
</gene>
<accession>G0V3B0</accession>
<name>G0V3B0_TRYCI</name>
<evidence type="ECO:0000313" key="2">
    <source>
        <dbReference type="EMBL" id="CCC96133.1"/>
    </source>
</evidence>
<evidence type="ECO:0000256" key="1">
    <source>
        <dbReference type="SAM" id="MobiDB-lite"/>
    </source>
</evidence>
<dbReference type="EMBL" id="HE575324">
    <property type="protein sequence ID" value="CCC96133.1"/>
    <property type="molecule type" value="Genomic_DNA"/>
</dbReference>
<dbReference type="InterPro" id="IPR023267">
    <property type="entry name" value="RCMT"/>
</dbReference>
<dbReference type="GO" id="GO:0008173">
    <property type="term" value="F:RNA methyltransferase activity"/>
    <property type="evidence" value="ECO:0007669"/>
    <property type="project" value="InterPro"/>
</dbReference>